<feature type="region of interest" description="Disordered" evidence="1">
    <location>
        <begin position="79"/>
        <end position="107"/>
    </location>
</feature>
<feature type="compositionally biased region" description="Basic residues" evidence="1">
    <location>
        <begin position="90"/>
        <end position="107"/>
    </location>
</feature>
<proteinExistence type="predicted"/>
<organism evidence="2 3">
    <name type="scientific">Anopheles quadriannulatus</name>
    <name type="common">Mosquito</name>
    <dbReference type="NCBI Taxonomy" id="34691"/>
    <lineage>
        <taxon>Eukaryota</taxon>
        <taxon>Metazoa</taxon>
        <taxon>Ecdysozoa</taxon>
        <taxon>Arthropoda</taxon>
        <taxon>Hexapoda</taxon>
        <taxon>Insecta</taxon>
        <taxon>Pterygota</taxon>
        <taxon>Neoptera</taxon>
        <taxon>Endopterygota</taxon>
        <taxon>Diptera</taxon>
        <taxon>Nematocera</taxon>
        <taxon>Culicoidea</taxon>
        <taxon>Culicidae</taxon>
        <taxon>Anophelinae</taxon>
        <taxon>Anopheles</taxon>
    </lineage>
</organism>
<sequence>MENKIEGVERTHQTDIHSRSIMFGNIHTRISTYLKNLNKTTQYNMGIVKRRYKTNKSSRAKIIHVKCLTLKNTKKIQFSDRPTSKGIGNRVKHTRSHMKTHSRRISS</sequence>
<protein>
    <submittedName>
        <fullName evidence="2">Uncharacterized protein</fullName>
    </submittedName>
</protein>
<name>A0A182XSZ8_ANOQN</name>
<evidence type="ECO:0000256" key="1">
    <source>
        <dbReference type="SAM" id="MobiDB-lite"/>
    </source>
</evidence>
<dbReference type="VEuPathDB" id="VectorBase:AQUA014950"/>
<evidence type="ECO:0000313" key="2">
    <source>
        <dbReference type="EnsemblMetazoa" id="AQUA014950-PA"/>
    </source>
</evidence>
<reference evidence="2" key="1">
    <citation type="submission" date="2020-05" db="UniProtKB">
        <authorList>
            <consortium name="EnsemblMetazoa"/>
        </authorList>
    </citation>
    <scope>IDENTIFICATION</scope>
    <source>
        <strain evidence="2">SANGQUA</strain>
    </source>
</reference>
<dbReference type="EnsemblMetazoa" id="AQUA014950-RA">
    <property type="protein sequence ID" value="AQUA014950-PA"/>
    <property type="gene ID" value="AQUA014950"/>
</dbReference>
<evidence type="ECO:0000313" key="3">
    <source>
        <dbReference type="Proteomes" id="UP000076407"/>
    </source>
</evidence>
<dbReference type="AlphaFoldDB" id="A0A182XSZ8"/>
<dbReference type="Proteomes" id="UP000076407">
    <property type="component" value="Unassembled WGS sequence"/>
</dbReference>
<keyword evidence="3" id="KW-1185">Reference proteome</keyword>
<accession>A0A182XSZ8</accession>